<organism evidence="2 3">
    <name type="scientific">Galerina marginata (strain CBS 339.88)</name>
    <dbReference type="NCBI Taxonomy" id="685588"/>
    <lineage>
        <taxon>Eukaryota</taxon>
        <taxon>Fungi</taxon>
        <taxon>Dikarya</taxon>
        <taxon>Basidiomycota</taxon>
        <taxon>Agaricomycotina</taxon>
        <taxon>Agaricomycetes</taxon>
        <taxon>Agaricomycetidae</taxon>
        <taxon>Agaricales</taxon>
        <taxon>Agaricineae</taxon>
        <taxon>Strophariaceae</taxon>
        <taxon>Galerina</taxon>
    </lineage>
</organism>
<dbReference type="Proteomes" id="UP000027222">
    <property type="component" value="Unassembled WGS sequence"/>
</dbReference>
<gene>
    <name evidence="2" type="ORF">GALMADRAFT_208650</name>
</gene>
<keyword evidence="1" id="KW-0472">Membrane</keyword>
<dbReference type="HOGENOM" id="CLU_109889_0_0_1"/>
<dbReference type="OrthoDB" id="10558118at2759"/>
<keyword evidence="1" id="KW-1133">Transmembrane helix</keyword>
<keyword evidence="1" id="KW-0812">Transmembrane</keyword>
<evidence type="ECO:0000313" key="3">
    <source>
        <dbReference type="Proteomes" id="UP000027222"/>
    </source>
</evidence>
<proteinExistence type="predicted"/>
<dbReference type="EMBL" id="KL142373">
    <property type="protein sequence ID" value="KDR79195.1"/>
    <property type="molecule type" value="Genomic_DNA"/>
</dbReference>
<name>A0A067T7L3_GALM3</name>
<sequence length="219" mass="25434">MDRSYIIQVGRKTGFLAPFHPLYQRFRVQTLFAPRKKIKAMEIRRWIKSSSLSLLSLFTEYDSVCQAIEAPTFGAEILMKRLIYRNRKAMDMLVPTTMWNIYRGENVSVTWGFCIIFVLKQNLERLSDELLLDQIRTLGPIAFSLVYSIPMTAVYIYYHGEIMRSTESKTLAFSQAALLLFPELLYIAYRIRGMYNGISGRSPSFKLRRTFNPPKIGNS</sequence>
<evidence type="ECO:0000313" key="2">
    <source>
        <dbReference type="EMBL" id="KDR79195.1"/>
    </source>
</evidence>
<dbReference type="AlphaFoldDB" id="A0A067T7L3"/>
<reference evidence="3" key="1">
    <citation type="journal article" date="2014" name="Proc. Natl. Acad. Sci. U.S.A.">
        <title>Extensive sampling of basidiomycete genomes demonstrates inadequacy of the white-rot/brown-rot paradigm for wood decay fungi.</title>
        <authorList>
            <person name="Riley R."/>
            <person name="Salamov A.A."/>
            <person name="Brown D.W."/>
            <person name="Nagy L.G."/>
            <person name="Floudas D."/>
            <person name="Held B.W."/>
            <person name="Levasseur A."/>
            <person name="Lombard V."/>
            <person name="Morin E."/>
            <person name="Otillar R."/>
            <person name="Lindquist E.A."/>
            <person name="Sun H."/>
            <person name="LaButti K.M."/>
            <person name="Schmutz J."/>
            <person name="Jabbour D."/>
            <person name="Luo H."/>
            <person name="Baker S.E."/>
            <person name="Pisabarro A.G."/>
            <person name="Walton J.D."/>
            <person name="Blanchette R.A."/>
            <person name="Henrissat B."/>
            <person name="Martin F."/>
            <person name="Cullen D."/>
            <person name="Hibbett D.S."/>
            <person name="Grigoriev I.V."/>
        </authorList>
    </citation>
    <scope>NUCLEOTIDE SEQUENCE [LARGE SCALE GENOMIC DNA]</scope>
    <source>
        <strain evidence="3">CBS 339.88</strain>
    </source>
</reference>
<accession>A0A067T7L3</accession>
<evidence type="ECO:0000256" key="1">
    <source>
        <dbReference type="SAM" id="Phobius"/>
    </source>
</evidence>
<feature type="transmembrane region" description="Helical" evidence="1">
    <location>
        <begin position="140"/>
        <end position="158"/>
    </location>
</feature>
<protein>
    <submittedName>
        <fullName evidence="2">Uncharacterized protein</fullName>
    </submittedName>
</protein>
<feature type="transmembrane region" description="Helical" evidence="1">
    <location>
        <begin position="170"/>
        <end position="189"/>
    </location>
</feature>
<keyword evidence="3" id="KW-1185">Reference proteome</keyword>